<protein>
    <submittedName>
        <fullName evidence="2">Uncharacterized protein</fullName>
    </submittedName>
</protein>
<reference evidence="2" key="1">
    <citation type="journal article" date="2022" name="Int. J. Mol. Sci.">
        <title>Draft Genome of Tanacetum Coccineum: Genomic Comparison of Closely Related Tanacetum-Family Plants.</title>
        <authorList>
            <person name="Yamashiro T."/>
            <person name="Shiraishi A."/>
            <person name="Nakayama K."/>
            <person name="Satake H."/>
        </authorList>
    </citation>
    <scope>NUCLEOTIDE SEQUENCE</scope>
</reference>
<proteinExistence type="predicted"/>
<gene>
    <name evidence="2" type="ORF">Tco_1079727</name>
</gene>
<evidence type="ECO:0000313" key="2">
    <source>
        <dbReference type="EMBL" id="GJT90882.1"/>
    </source>
</evidence>
<dbReference type="EMBL" id="BQNB010019965">
    <property type="protein sequence ID" value="GJT90882.1"/>
    <property type="molecule type" value="Genomic_DNA"/>
</dbReference>
<comment type="caution">
    <text evidence="2">The sequence shown here is derived from an EMBL/GenBank/DDBJ whole genome shotgun (WGS) entry which is preliminary data.</text>
</comment>
<evidence type="ECO:0000256" key="1">
    <source>
        <dbReference type="SAM" id="MobiDB-lite"/>
    </source>
</evidence>
<name>A0ABQ5HUD6_9ASTR</name>
<keyword evidence="3" id="KW-1185">Reference proteome</keyword>
<feature type="region of interest" description="Disordered" evidence="1">
    <location>
        <begin position="1"/>
        <end position="25"/>
    </location>
</feature>
<sequence length="79" mass="8811">MKGGEYSGGLGQGTRSAKDKGVLRSNKKIMEVQGVSKGVKEEEGYKGYRRMQGGKVSRWIEEEKLRGMCSSPRIENERS</sequence>
<accession>A0ABQ5HUD6</accession>
<organism evidence="2 3">
    <name type="scientific">Tanacetum coccineum</name>
    <dbReference type="NCBI Taxonomy" id="301880"/>
    <lineage>
        <taxon>Eukaryota</taxon>
        <taxon>Viridiplantae</taxon>
        <taxon>Streptophyta</taxon>
        <taxon>Embryophyta</taxon>
        <taxon>Tracheophyta</taxon>
        <taxon>Spermatophyta</taxon>
        <taxon>Magnoliopsida</taxon>
        <taxon>eudicotyledons</taxon>
        <taxon>Gunneridae</taxon>
        <taxon>Pentapetalae</taxon>
        <taxon>asterids</taxon>
        <taxon>campanulids</taxon>
        <taxon>Asterales</taxon>
        <taxon>Asteraceae</taxon>
        <taxon>Asteroideae</taxon>
        <taxon>Anthemideae</taxon>
        <taxon>Anthemidinae</taxon>
        <taxon>Tanacetum</taxon>
    </lineage>
</organism>
<dbReference type="Proteomes" id="UP001151760">
    <property type="component" value="Unassembled WGS sequence"/>
</dbReference>
<evidence type="ECO:0000313" key="3">
    <source>
        <dbReference type="Proteomes" id="UP001151760"/>
    </source>
</evidence>
<reference evidence="2" key="2">
    <citation type="submission" date="2022-01" db="EMBL/GenBank/DDBJ databases">
        <authorList>
            <person name="Yamashiro T."/>
            <person name="Shiraishi A."/>
            <person name="Satake H."/>
            <person name="Nakayama K."/>
        </authorList>
    </citation>
    <scope>NUCLEOTIDE SEQUENCE</scope>
</reference>
<feature type="compositionally biased region" description="Gly residues" evidence="1">
    <location>
        <begin position="1"/>
        <end position="12"/>
    </location>
</feature>